<dbReference type="EMBL" id="QXFV01007546">
    <property type="protein sequence ID" value="KAE8958551.1"/>
    <property type="molecule type" value="Genomic_DNA"/>
</dbReference>
<evidence type="ECO:0000256" key="2">
    <source>
        <dbReference type="ARBA" id="ARBA00022723"/>
    </source>
</evidence>
<dbReference type="AlphaFoldDB" id="A0A6A3GNB6"/>
<evidence type="ECO:0000256" key="1">
    <source>
        <dbReference type="ARBA" id="ARBA00001968"/>
    </source>
</evidence>
<keyword evidence="2" id="KW-0479">Metal-binding</keyword>
<dbReference type="GO" id="GO:0046872">
    <property type="term" value="F:metal ion binding"/>
    <property type="evidence" value="ECO:0007669"/>
    <property type="project" value="UniProtKB-KW"/>
</dbReference>
<dbReference type="PANTHER" id="PTHR48471">
    <property type="entry name" value="DDE TNP4 DOMAIN-CONTAINING PROTEIN"/>
    <property type="match status" value="1"/>
</dbReference>
<proteinExistence type="predicted"/>
<dbReference type="PANTHER" id="PTHR48471:SF1">
    <property type="entry name" value="DDE TNP4 DOMAIN-CONTAINING PROTEIN"/>
    <property type="match status" value="1"/>
</dbReference>
<accession>A0A6A3GNB6</accession>
<dbReference type="Pfam" id="PF13359">
    <property type="entry name" value="DDE_Tnp_4"/>
    <property type="match status" value="1"/>
</dbReference>
<dbReference type="InterPro" id="IPR027806">
    <property type="entry name" value="HARBI1_dom"/>
</dbReference>
<organism evidence="4 5">
    <name type="scientific">Phytophthora rubi</name>
    <dbReference type="NCBI Taxonomy" id="129364"/>
    <lineage>
        <taxon>Eukaryota</taxon>
        <taxon>Sar</taxon>
        <taxon>Stramenopiles</taxon>
        <taxon>Oomycota</taxon>
        <taxon>Peronosporomycetes</taxon>
        <taxon>Peronosporales</taxon>
        <taxon>Peronosporaceae</taxon>
        <taxon>Phytophthora</taxon>
    </lineage>
</organism>
<dbReference type="Proteomes" id="UP000429607">
    <property type="component" value="Unassembled WGS sequence"/>
</dbReference>
<evidence type="ECO:0000259" key="3">
    <source>
        <dbReference type="Pfam" id="PF13359"/>
    </source>
</evidence>
<evidence type="ECO:0000313" key="5">
    <source>
        <dbReference type="Proteomes" id="UP000429607"/>
    </source>
</evidence>
<evidence type="ECO:0000313" key="4">
    <source>
        <dbReference type="EMBL" id="KAE8958551.1"/>
    </source>
</evidence>
<comment type="cofactor">
    <cofactor evidence="1">
        <name>a divalent metal cation</name>
        <dbReference type="ChEBI" id="CHEBI:60240"/>
    </cofactor>
</comment>
<gene>
    <name evidence="4" type="ORF">PR001_g31016</name>
</gene>
<reference evidence="4 5" key="1">
    <citation type="submission" date="2018-09" db="EMBL/GenBank/DDBJ databases">
        <title>Genomic investigation of the strawberry pathogen Phytophthora fragariae indicates pathogenicity is determined by transcriptional variation in three key races.</title>
        <authorList>
            <person name="Adams T.M."/>
            <person name="Armitage A.D."/>
            <person name="Sobczyk M.K."/>
            <person name="Bates H.J."/>
            <person name="Dunwell J.M."/>
            <person name="Nellist C.F."/>
            <person name="Harrison R.J."/>
        </authorList>
    </citation>
    <scope>NUCLEOTIDE SEQUENCE [LARGE SCALE GENOMIC DNA]</scope>
    <source>
        <strain evidence="4 5">SCRP249</strain>
    </source>
</reference>
<comment type="caution">
    <text evidence="4">The sequence shown here is derived from an EMBL/GenBank/DDBJ whole genome shotgun (WGS) entry which is preliminary data.</text>
</comment>
<feature type="domain" description="DDE Tnp4" evidence="3">
    <location>
        <begin position="201"/>
        <end position="324"/>
    </location>
</feature>
<name>A0A6A3GNB6_9STRA</name>
<protein>
    <recommendedName>
        <fullName evidence="3">DDE Tnp4 domain-containing protein</fullName>
    </recommendedName>
</protein>
<sequence>MQEAMTVLTLFLAAQTRRRAVATSATLKDLHRRLMEELMRVEHARLVRIRHYLTVPCLPRPDVAPWMYIWYFGNDENFINVTSLCRQSFNRLLERFTMVYRIPRFRPRGGRPRKLQHEHQVLGLTLAFYVGSMQHKSLCSTFGDPHSTLSRLLSIAEVSMSEALIGFSPARIVWPTLARQKALARLTAARAPLLPFTWGFIDGKNYRGQEPSHRDLQNAHYNDWLQAVYVTGTLCFSADGLIVWSKHNCPGSWNDSDTSMEFREKLLDPTLNPDNRYGVIADSAFPCGNDMVGRIMTPLKEGDLGRLVPSVRAVAQLKSGAITFVRQAAEWGMG</sequence>
<feature type="non-terminal residue" evidence="4">
    <location>
        <position position="334"/>
    </location>
</feature>